<protein>
    <submittedName>
        <fullName evidence="1">Uncharacterized protein</fullName>
    </submittedName>
</protein>
<dbReference type="AlphaFoldDB" id="J9CFW3"/>
<organism evidence="1">
    <name type="scientific">gut metagenome</name>
    <dbReference type="NCBI Taxonomy" id="749906"/>
    <lineage>
        <taxon>unclassified sequences</taxon>
        <taxon>metagenomes</taxon>
        <taxon>organismal metagenomes</taxon>
    </lineage>
</organism>
<dbReference type="EMBL" id="AMCI01004038">
    <property type="protein sequence ID" value="EJW98935.1"/>
    <property type="molecule type" value="Genomic_DNA"/>
</dbReference>
<gene>
    <name evidence="1" type="ORF">EVA_12956</name>
</gene>
<reference evidence="1" key="1">
    <citation type="journal article" date="2012" name="PLoS ONE">
        <title>Gene sets for utilization of primary and secondary nutrition supplies in the distal gut of endangered iberian lynx.</title>
        <authorList>
            <person name="Alcaide M."/>
            <person name="Messina E."/>
            <person name="Richter M."/>
            <person name="Bargiela R."/>
            <person name="Peplies J."/>
            <person name="Huws S.A."/>
            <person name="Newbold C.J."/>
            <person name="Golyshin P.N."/>
            <person name="Simon M.A."/>
            <person name="Lopez G."/>
            <person name="Yakimov M.M."/>
            <person name="Ferrer M."/>
        </authorList>
    </citation>
    <scope>NUCLEOTIDE SEQUENCE</scope>
</reference>
<proteinExistence type="predicted"/>
<comment type="caution">
    <text evidence="1">The sequence shown here is derived from an EMBL/GenBank/DDBJ whole genome shotgun (WGS) entry which is preliminary data.</text>
</comment>
<accession>J9CFW3</accession>
<sequence length="55" mass="5829">MAAAAVIAQATPTSPWHPTSAPEIEALCFTTLPTSPAVASERIILLSLNSYTFLR</sequence>
<name>J9CFW3_9ZZZZ</name>
<evidence type="ECO:0000313" key="1">
    <source>
        <dbReference type="EMBL" id="EJW98935.1"/>
    </source>
</evidence>